<protein>
    <recommendedName>
        <fullName evidence="6">AFG1-like ATPase</fullName>
    </recommendedName>
</protein>
<evidence type="ECO:0000313" key="4">
    <source>
        <dbReference type="EMBL" id="KAL3769711.1"/>
    </source>
</evidence>
<dbReference type="Gene3D" id="3.40.50.300">
    <property type="entry name" value="P-loop containing nucleotide triphosphate hydrolases"/>
    <property type="match status" value="1"/>
</dbReference>
<keyword evidence="3" id="KW-0067">ATP-binding</keyword>
<dbReference type="SUPFAM" id="SSF52540">
    <property type="entry name" value="P-loop containing nucleoside triphosphate hydrolases"/>
    <property type="match status" value="1"/>
</dbReference>
<keyword evidence="2" id="KW-0547">Nucleotide-binding</keyword>
<dbReference type="Pfam" id="PF03969">
    <property type="entry name" value="AFG1_ATPase"/>
    <property type="match status" value="1"/>
</dbReference>
<name>A0ABD3N0R3_9STRA</name>
<comment type="caution">
    <text evidence="4">The sequence shown here is derived from an EMBL/GenBank/DDBJ whole genome shotgun (WGS) entry which is preliminary data.</text>
</comment>
<reference evidence="4 5" key="1">
    <citation type="submission" date="2024-10" db="EMBL/GenBank/DDBJ databases">
        <title>Updated reference genomes for cyclostephanoid diatoms.</title>
        <authorList>
            <person name="Roberts W.R."/>
            <person name="Alverson A.J."/>
        </authorList>
    </citation>
    <scope>NUCLEOTIDE SEQUENCE [LARGE SCALE GENOMIC DNA]</scope>
    <source>
        <strain evidence="4 5">AJA232-27</strain>
    </source>
</reference>
<evidence type="ECO:0000256" key="2">
    <source>
        <dbReference type="ARBA" id="ARBA00022741"/>
    </source>
</evidence>
<dbReference type="EMBL" id="JALLBG020000052">
    <property type="protein sequence ID" value="KAL3769711.1"/>
    <property type="molecule type" value="Genomic_DNA"/>
</dbReference>
<dbReference type="InterPro" id="IPR005654">
    <property type="entry name" value="ATPase_AFG1-like"/>
</dbReference>
<dbReference type="NCBIfam" id="NF040713">
    <property type="entry name" value="ZapE"/>
    <property type="match status" value="1"/>
</dbReference>
<gene>
    <name evidence="4" type="ORF">ACHAWU_005759</name>
</gene>
<comment type="similarity">
    <text evidence="1">Belongs to the AFG1 ATPase family.</text>
</comment>
<organism evidence="4 5">
    <name type="scientific">Discostella pseudostelligera</name>
    <dbReference type="NCBI Taxonomy" id="259834"/>
    <lineage>
        <taxon>Eukaryota</taxon>
        <taxon>Sar</taxon>
        <taxon>Stramenopiles</taxon>
        <taxon>Ochrophyta</taxon>
        <taxon>Bacillariophyta</taxon>
        <taxon>Coscinodiscophyceae</taxon>
        <taxon>Thalassiosirophycidae</taxon>
        <taxon>Stephanodiscales</taxon>
        <taxon>Stephanodiscaceae</taxon>
        <taxon>Discostella</taxon>
    </lineage>
</organism>
<evidence type="ECO:0000256" key="1">
    <source>
        <dbReference type="ARBA" id="ARBA00010322"/>
    </source>
</evidence>
<dbReference type="PANTHER" id="PTHR12169">
    <property type="entry name" value="ATPASE N2B"/>
    <property type="match status" value="1"/>
</dbReference>
<evidence type="ECO:0000256" key="3">
    <source>
        <dbReference type="ARBA" id="ARBA00022840"/>
    </source>
</evidence>
<accession>A0ABD3N0R3</accession>
<dbReference type="InterPro" id="IPR027417">
    <property type="entry name" value="P-loop_NTPase"/>
</dbReference>
<evidence type="ECO:0008006" key="6">
    <source>
        <dbReference type="Google" id="ProtNLM"/>
    </source>
</evidence>
<evidence type="ECO:0000313" key="5">
    <source>
        <dbReference type="Proteomes" id="UP001530293"/>
    </source>
</evidence>
<dbReference type="Proteomes" id="UP001530293">
    <property type="component" value="Unassembled WGS sequence"/>
</dbReference>
<proteinExistence type="inferred from homology"/>
<dbReference type="GO" id="GO:0005524">
    <property type="term" value="F:ATP binding"/>
    <property type="evidence" value="ECO:0007669"/>
    <property type="project" value="UniProtKB-KW"/>
</dbReference>
<keyword evidence="5" id="KW-1185">Reference proteome</keyword>
<dbReference type="AlphaFoldDB" id="A0ABD3N0R3"/>
<dbReference type="PANTHER" id="PTHR12169:SF6">
    <property type="entry name" value="AFG1-LIKE ATPASE"/>
    <property type="match status" value="1"/>
</dbReference>
<sequence>MSLHRTAATLLRQRVGPISQAFKRRVASSKRFRLDNEQLLLSSKLDDLYFSLTSTSSSFHTRFFLPDQFLETAARHFGGSLNDNFTTNNIDIAAIAMATAHSLFVNNNYYSQSQPRGGIYIHGSVGVGKSMMMDLFYSMCANGLSIPEEDVHFYPIQRTHRRIHFHEFMLDVHQRIHNYKMMHPKSDPIPSVAASLAKEARLLCFDEMQVTDIADAMIMKRLITILFDLGVVIVTTSNRPPSALYEGGINRSIFLPFIETIYKRMLVIRMEGTHDYRRDELLRLQTSRNASSSLLPTYLYPANDPSSQRILEQWFAQGAADAAAGNDDNKAQSETIPVVMGRSVHVHRANAHHCGWFTFQELCNQPLGAADYLAIAHRFDCIIVEKVPQLCGNTYNEARRFVTLIDALYEARTKLVISADVSRENLFVGFDATVETHDGDEEIAIINDDKQIGSESFINGEGGSSSSFSTTMINAPNGKVVEWSATGRIGVSLAQLSAVREVSFSFMRAESRLAEMAAPNWGR</sequence>